<dbReference type="PANTHER" id="PTHR40547">
    <property type="entry name" value="SLL0298 PROTEIN"/>
    <property type="match status" value="1"/>
</dbReference>
<accession>A0ABX5Z316</accession>
<feature type="transmembrane region" description="Helical" evidence="1">
    <location>
        <begin position="124"/>
        <end position="146"/>
    </location>
</feature>
<sequence>MKKLFKKNATSSKFDAFIEKYNIPKEYLFINRKMVTRALLIGISIGLIPMPFQMLLVVGMIFFVKFNVPIALLMVWLSNPLTMPFMYYAEYKTGVYLLGMDQLVVELSLEWFENHFSSIFLPLYTGTLFYICTLAPLVYFGVDWLWIRSVRKQRRLASKEPFHK</sequence>
<evidence type="ECO:0000313" key="3">
    <source>
        <dbReference type="EMBL" id="QEH05785.1"/>
    </source>
</evidence>
<keyword evidence="4" id="KW-1185">Reference proteome</keyword>
<feature type="domain" description="DUF2062" evidence="2">
    <location>
        <begin position="28"/>
        <end position="154"/>
    </location>
</feature>
<gene>
    <name evidence="3" type="ORF">SMN_1011</name>
</gene>
<reference evidence="3" key="1">
    <citation type="submission" date="2019-08" db="EMBL/GenBank/DDBJ databases">
        <title>Organohalide respiration in Sulfurospirillum species is regulated by a two-component system as unraveled by comparative genomics, and transcriptomics, and regulator binding studies.</title>
        <authorList>
            <person name="Goris T."/>
            <person name="Esken J."/>
            <person name="Gadkari J."/>
            <person name="Bischler T."/>
            <person name="Foerstner K."/>
            <person name="Sharma C.M."/>
            <person name="Diekert G."/>
            <person name="Schubert T."/>
        </authorList>
    </citation>
    <scope>NUCLEOTIDE SEQUENCE [LARGE SCALE GENOMIC DNA]</scope>
    <source>
        <strain evidence="3">N</strain>
    </source>
</reference>
<keyword evidence="1" id="KW-0472">Membrane</keyword>
<dbReference type="InterPro" id="IPR018639">
    <property type="entry name" value="DUF2062"/>
</dbReference>
<dbReference type="PANTHER" id="PTHR40547:SF1">
    <property type="entry name" value="SLL0298 PROTEIN"/>
    <property type="match status" value="1"/>
</dbReference>
<keyword evidence="1" id="KW-1133">Transmembrane helix</keyword>
<evidence type="ECO:0000259" key="2">
    <source>
        <dbReference type="Pfam" id="PF09835"/>
    </source>
</evidence>
<proteinExistence type="predicted"/>
<dbReference type="EMBL" id="CP042966">
    <property type="protein sequence ID" value="QEH05785.1"/>
    <property type="molecule type" value="Genomic_DNA"/>
</dbReference>
<protein>
    <recommendedName>
        <fullName evidence="2">DUF2062 domain-containing protein</fullName>
    </recommendedName>
</protein>
<dbReference type="Pfam" id="PF09835">
    <property type="entry name" value="DUF2062"/>
    <property type="match status" value="1"/>
</dbReference>
<dbReference type="Proteomes" id="UP000323483">
    <property type="component" value="Chromosome"/>
</dbReference>
<organism evidence="3 4">
    <name type="scientific">Sulfurospirillum multivorans</name>
    <name type="common">Dehalospirillum multivorans</name>
    <dbReference type="NCBI Taxonomy" id="66821"/>
    <lineage>
        <taxon>Bacteria</taxon>
        <taxon>Pseudomonadati</taxon>
        <taxon>Campylobacterota</taxon>
        <taxon>Epsilonproteobacteria</taxon>
        <taxon>Campylobacterales</taxon>
        <taxon>Sulfurospirillaceae</taxon>
        <taxon>Sulfurospirillum</taxon>
    </lineage>
</organism>
<name>A0ABX5Z316_SULMU</name>
<keyword evidence="1" id="KW-0812">Transmembrane</keyword>
<dbReference type="RefSeq" id="WP_190278602.1">
    <property type="nucleotide sequence ID" value="NZ_CP042966.1"/>
</dbReference>
<evidence type="ECO:0000256" key="1">
    <source>
        <dbReference type="SAM" id="Phobius"/>
    </source>
</evidence>
<evidence type="ECO:0000313" key="4">
    <source>
        <dbReference type="Proteomes" id="UP000323483"/>
    </source>
</evidence>